<keyword evidence="2" id="KW-0540">Nuclease</keyword>
<dbReference type="PANTHER" id="PTHR33653:SF1">
    <property type="entry name" value="RIBONUCLEASE VAPC2"/>
    <property type="match status" value="1"/>
</dbReference>
<evidence type="ECO:0000256" key="1">
    <source>
        <dbReference type="ARBA" id="ARBA00001946"/>
    </source>
</evidence>
<sequence length="134" mass="14855">MYLFDTDAITNILKKKPSEKLVKNISGLKKEDQFISTITIGEIVYGSFKSGKPQCHLNNLRNILLPAVNILSFDSQAAFIYGKTRAGLENSGDIISHADVQIASIAIANNLTLITGNIKHFIKIPQLKIEDWIN</sequence>
<dbReference type="InterPro" id="IPR002716">
    <property type="entry name" value="PIN_dom"/>
</dbReference>
<reference evidence="8" key="1">
    <citation type="journal article" date="2014" name="Front. Microbiol.">
        <title>High frequency of phylogenetically diverse reductive dehalogenase-homologous genes in deep subseafloor sedimentary metagenomes.</title>
        <authorList>
            <person name="Kawai M."/>
            <person name="Futagami T."/>
            <person name="Toyoda A."/>
            <person name="Takaki Y."/>
            <person name="Nishi S."/>
            <person name="Hori S."/>
            <person name="Arai W."/>
            <person name="Tsubouchi T."/>
            <person name="Morono Y."/>
            <person name="Uchiyama I."/>
            <person name="Ito T."/>
            <person name="Fujiyama A."/>
            <person name="Inagaki F."/>
            <person name="Takami H."/>
        </authorList>
    </citation>
    <scope>NUCLEOTIDE SEQUENCE</scope>
    <source>
        <strain evidence="8">Expedition CK06-06</strain>
    </source>
</reference>
<evidence type="ECO:0000259" key="7">
    <source>
        <dbReference type="Pfam" id="PF01850"/>
    </source>
</evidence>
<comment type="caution">
    <text evidence="8">The sequence shown here is derived from an EMBL/GenBank/DDBJ whole genome shotgun (WGS) entry which is preliminary data.</text>
</comment>
<dbReference type="GO" id="GO:0016787">
    <property type="term" value="F:hydrolase activity"/>
    <property type="evidence" value="ECO:0007669"/>
    <property type="project" value="UniProtKB-KW"/>
</dbReference>
<dbReference type="InterPro" id="IPR050556">
    <property type="entry name" value="Type_II_TA_system_RNase"/>
</dbReference>
<gene>
    <name evidence="8" type="ORF">S01H4_09689</name>
</gene>
<proteinExistence type="inferred from homology"/>
<dbReference type="GO" id="GO:0004518">
    <property type="term" value="F:nuclease activity"/>
    <property type="evidence" value="ECO:0007669"/>
    <property type="project" value="UniProtKB-KW"/>
</dbReference>
<comment type="similarity">
    <text evidence="6">Belongs to the PINc/VapC protein family.</text>
</comment>
<keyword evidence="4" id="KW-0378">Hydrolase</keyword>
<dbReference type="EMBL" id="BART01003554">
    <property type="protein sequence ID" value="GAG58241.1"/>
    <property type="molecule type" value="Genomic_DNA"/>
</dbReference>
<evidence type="ECO:0000256" key="2">
    <source>
        <dbReference type="ARBA" id="ARBA00022722"/>
    </source>
</evidence>
<evidence type="ECO:0000256" key="6">
    <source>
        <dbReference type="ARBA" id="ARBA00038093"/>
    </source>
</evidence>
<dbReference type="Pfam" id="PF01850">
    <property type="entry name" value="PIN"/>
    <property type="match status" value="1"/>
</dbReference>
<dbReference type="SUPFAM" id="SSF88723">
    <property type="entry name" value="PIN domain-like"/>
    <property type="match status" value="1"/>
</dbReference>
<organism evidence="8">
    <name type="scientific">marine sediment metagenome</name>
    <dbReference type="NCBI Taxonomy" id="412755"/>
    <lineage>
        <taxon>unclassified sequences</taxon>
        <taxon>metagenomes</taxon>
        <taxon>ecological metagenomes</taxon>
    </lineage>
</organism>
<dbReference type="GO" id="GO:0046872">
    <property type="term" value="F:metal ion binding"/>
    <property type="evidence" value="ECO:0007669"/>
    <property type="project" value="UniProtKB-KW"/>
</dbReference>
<keyword evidence="3" id="KW-0479">Metal-binding</keyword>
<evidence type="ECO:0000313" key="8">
    <source>
        <dbReference type="EMBL" id="GAG58241.1"/>
    </source>
</evidence>
<accession>X1ADV3</accession>
<evidence type="ECO:0000256" key="4">
    <source>
        <dbReference type="ARBA" id="ARBA00022801"/>
    </source>
</evidence>
<dbReference type="CDD" id="cd18752">
    <property type="entry name" value="PIN_VapC4-5_FitB-like"/>
    <property type="match status" value="1"/>
</dbReference>
<dbReference type="Gene3D" id="3.40.50.1010">
    <property type="entry name" value="5'-nuclease"/>
    <property type="match status" value="1"/>
</dbReference>
<evidence type="ECO:0000256" key="3">
    <source>
        <dbReference type="ARBA" id="ARBA00022723"/>
    </source>
</evidence>
<feature type="domain" description="PIN" evidence="7">
    <location>
        <begin position="2"/>
        <end position="121"/>
    </location>
</feature>
<dbReference type="AlphaFoldDB" id="X1ADV3"/>
<dbReference type="PANTHER" id="PTHR33653">
    <property type="entry name" value="RIBONUCLEASE VAPC2"/>
    <property type="match status" value="1"/>
</dbReference>
<evidence type="ECO:0000256" key="5">
    <source>
        <dbReference type="ARBA" id="ARBA00022842"/>
    </source>
</evidence>
<keyword evidence="5" id="KW-0460">Magnesium</keyword>
<name>X1ADV3_9ZZZZ</name>
<protein>
    <recommendedName>
        <fullName evidence="7">PIN domain-containing protein</fullName>
    </recommendedName>
</protein>
<comment type="cofactor">
    <cofactor evidence="1">
        <name>Mg(2+)</name>
        <dbReference type="ChEBI" id="CHEBI:18420"/>
    </cofactor>
</comment>
<dbReference type="InterPro" id="IPR029060">
    <property type="entry name" value="PIN-like_dom_sf"/>
</dbReference>